<dbReference type="GO" id="GO:0008170">
    <property type="term" value="F:N-methyltransferase activity"/>
    <property type="evidence" value="ECO:0007669"/>
    <property type="project" value="InterPro"/>
</dbReference>
<keyword evidence="3" id="KW-0808">Transferase</keyword>
<dbReference type="GO" id="GO:0003677">
    <property type="term" value="F:DNA binding"/>
    <property type="evidence" value="ECO:0007669"/>
    <property type="project" value="InterPro"/>
</dbReference>
<dbReference type="Pfam" id="PF12564">
    <property type="entry name" value="TypeIII_RM_meth"/>
    <property type="match status" value="1"/>
</dbReference>
<evidence type="ECO:0000313" key="6">
    <source>
        <dbReference type="EMBL" id="KKR79779.1"/>
    </source>
</evidence>
<protein>
    <submittedName>
        <fullName evidence="6">Methylase N-4/N-6 domain protein</fullName>
    </submittedName>
</protein>
<dbReference type="Gene3D" id="3.40.50.150">
    <property type="entry name" value="Vaccinia Virus protein VP39"/>
    <property type="match status" value="1"/>
</dbReference>
<feature type="domain" description="Type III restriction/modification enzyme methylation subunit" evidence="5">
    <location>
        <begin position="39"/>
        <end position="94"/>
    </location>
</feature>
<comment type="caution">
    <text evidence="6">The sequence shown here is derived from an EMBL/GenBank/DDBJ whole genome shotgun (WGS) entry which is preliminary data.</text>
</comment>
<dbReference type="InterPro" id="IPR029063">
    <property type="entry name" value="SAM-dependent_MTases_sf"/>
</dbReference>
<reference evidence="6 7" key="1">
    <citation type="journal article" date="2015" name="Nature">
        <title>rRNA introns, odd ribosomes, and small enigmatic genomes across a large radiation of phyla.</title>
        <authorList>
            <person name="Brown C.T."/>
            <person name="Hug L.A."/>
            <person name="Thomas B.C."/>
            <person name="Sharon I."/>
            <person name="Castelle C.J."/>
            <person name="Singh A."/>
            <person name="Wilkins M.J."/>
            <person name="Williams K.H."/>
            <person name="Banfield J.F."/>
        </authorList>
    </citation>
    <scope>NUCLEOTIDE SEQUENCE [LARGE SCALE GENOMIC DNA]</scope>
</reference>
<evidence type="ECO:0000313" key="7">
    <source>
        <dbReference type="Proteomes" id="UP000034749"/>
    </source>
</evidence>
<proteinExistence type="inferred from homology"/>
<dbReference type="PROSITE" id="PS00092">
    <property type="entry name" value="N6_MTASE"/>
    <property type="match status" value="1"/>
</dbReference>
<dbReference type="GO" id="GO:0032259">
    <property type="term" value="P:methylation"/>
    <property type="evidence" value="ECO:0007669"/>
    <property type="project" value="UniProtKB-KW"/>
</dbReference>
<organism evidence="6 7">
    <name type="scientific">Candidatus Nomurabacteria bacterium GW2011_GWA2_40_9</name>
    <dbReference type="NCBI Taxonomy" id="1618734"/>
    <lineage>
        <taxon>Bacteria</taxon>
        <taxon>Candidatus Nomuraibacteriota</taxon>
    </lineage>
</organism>
<feature type="domain" description="DNA methylase N-4/N-6" evidence="4">
    <location>
        <begin position="202"/>
        <end position="516"/>
    </location>
</feature>
<name>A0A0G0TRZ5_9BACT</name>
<dbReference type="InterPro" id="IPR002941">
    <property type="entry name" value="DNA_methylase_N4/N6"/>
</dbReference>
<dbReference type="InterPro" id="IPR002052">
    <property type="entry name" value="DNA_methylase_N6_adenine_CS"/>
</dbReference>
<evidence type="ECO:0000256" key="2">
    <source>
        <dbReference type="ARBA" id="ARBA00022603"/>
    </source>
</evidence>
<dbReference type="Pfam" id="PF01555">
    <property type="entry name" value="N6_N4_Mtase"/>
    <property type="match status" value="1"/>
</dbReference>
<keyword evidence="2 6" id="KW-0489">Methyltransferase</keyword>
<comment type="similarity">
    <text evidence="1">Belongs to the N(4)/N(6)-methyltransferase family.</text>
</comment>
<dbReference type="PATRIC" id="fig|1618734.3.peg.69"/>
<dbReference type="EMBL" id="LBZW01000002">
    <property type="protein sequence ID" value="KKR79779.1"/>
    <property type="molecule type" value="Genomic_DNA"/>
</dbReference>
<dbReference type="AlphaFoldDB" id="A0A0G0TRZ5"/>
<evidence type="ECO:0000259" key="4">
    <source>
        <dbReference type="Pfam" id="PF01555"/>
    </source>
</evidence>
<accession>A0A0G0TRZ5</accession>
<evidence type="ECO:0000256" key="3">
    <source>
        <dbReference type="ARBA" id="ARBA00022679"/>
    </source>
</evidence>
<evidence type="ECO:0000256" key="1">
    <source>
        <dbReference type="ARBA" id="ARBA00006594"/>
    </source>
</evidence>
<dbReference type="InterPro" id="IPR022221">
    <property type="entry name" value="TypeIII_RM_meth"/>
</dbReference>
<dbReference type="Proteomes" id="UP000034749">
    <property type="component" value="Unassembled WGS sequence"/>
</dbReference>
<evidence type="ECO:0000259" key="5">
    <source>
        <dbReference type="Pfam" id="PF12564"/>
    </source>
</evidence>
<dbReference type="SUPFAM" id="SSF53335">
    <property type="entry name" value="S-adenosyl-L-methionine-dependent methyltransferases"/>
    <property type="match status" value="1"/>
</dbReference>
<gene>
    <name evidence="6" type="ORF">UU24_C0002G0015</name>
</gene>
<sequence>MVNKFEEKLNKILKNEPDFLDQEGDILTNTIIDKAYKADSKLIELLISDKEIKDKFFKKIKDVYVFNINDFVSYIQDKNFLNDSYTKFKNKIGLNIGGKFLNERKEVSLVWPFKDCVLEGGMTKEDEKRKEIFFNEILAQDDIDKLLAPKVLTNWKRYTKNGEEKVKELKRDKDGVIRENLIIKGNNLLALHSLKEQFAGQVKLIYTDPPYNTGGSTETFTYNNNFKHSSWLTFMKNRLEIALNLLKEDGFIALTIDHEELYYIGVLMDEIFGRENRVGLVTIYINPKGRQHEKFFSAATEYMLVYAKDISVAKFNKVTLDEAIAETFNLTDNQGDYRLEPLIRVRTSTSRESKPDFYYPIYVSKDLRDITLENKKDYYEVFPKKNGKDFTWKTISETFAKRNANEFFVAKKEDNEIKIYHKYYEQQVLKNLWTDKKYFPEFQGTNLLKKILGENLFSYPKSLYAVLDTLKLMTSDEDLILDFFAGSGTTGHATIELNKEDGGDRKFILVEQLNTHMDVDIKRIRTVSNKEDFIYCELMKYNEQFMEDIEKAKDIKVLLKIWREMKDKAFFEYSVDLKVFEENIKEFEKLSLIKQKDILISLLNKN</sequence>